<keyword evidence="2" id="KW-0808">Transferase</keyword>
<dbReference type="EMBL" id="OCPC01000005">
    <property type="protein sequence ID" value="SOE18490.1"/>
    <property type="molecule type" value="Genomic_DNA"/>
</dbReference>
<dbReference type="PANTHER" id="PTHR34203:SF15">
    <property type="entry name" value="SLL1173 PROTEIN"/>
    <property type="match status" value="1"/>
</dbReference>
<proteinExistence type="predicted"/>
<name>A0A286IEE6_9HYPH</name>
<dbReference type="Proteomes" id="UP000219465">
    <property type="component" value="Unassembled WGS sequence"/>
</dbReference>
<sequence length="250" mass="27700">MSDLQATMPGLIYDLGMNNGDDSDFYLKRGFRVVAVEANPALCELAEARFADAIAAGELTIIKAAIGDHDGEVTFHVNLDNHHWSSTDINWAGRDQSACEAITVDCISLASLYRRHGVPHFMKIDVEGADMMVLEQVVRAPALPDFISIEDCRFGFDYARLMAEAGYQVFQLVDQSGIGGTHDPATGHVFPQGSSGLFGPDLPQAWEPYQDFVETYATTVRTREGVRLAPRTRWWDIHVARHSQNKETTP</sequence>
<dbReference type="AlphaFoldDB" id="A0A286IEE6"/>
<dbReference type="OrthoDB" id="9814604at2"/>
<dbReference type="SUPFAM" id="SSF53335">
    <property type="entry name" value="S-adenosyl-L-methionine-dependent methyltransferases"/>
    <property type="match status" value="1"/>
</dbReference>
<organism evidence="2 3">
    <name type="scientific">Hoeflea halophila</name>
    <dbReference type="NCBI Taxonomy" id="714899"/>
    <lineage>
        <taxon>Bacteria</taxon>
        <taxon>Pseudomonadati</taxon>
        <taxon>Pseudomonadota</taxon>
        <taxon>Alphaproteobacteria</taxon>
        <taxon>Hyphomicrobiales</taxon>
        <taxon>Rhizobiaceae</taxon>
        <taxon>Hoeflea</taxon>
    </lineage>
</organism>
<keyword evidence="3" id="KW-1185">Reference proteome</keyword>
<gene>
    <name evidence="2" type="ORF">SAMN05877838_3417</name>
</gene>
<dbReference type="RefSeq" id="WP_097108962.1">
    <property type="nucleotide sequence ID" value="NZ_OCPC01000005.1"/>
</dbReference>
<accession>A0A286IEE6</accession>
<dbReference type="InterPro" id="IPR006342">
    <property type="entry name" value="FkbM_mtfrase"/>
</dbReference>
<evidence type="ECO:0000313" key="2">
    <source>
        <dbReference type="EMBL" id="SOE18490.1"/>
    </source>
</evidence>
<feature type="domain" description="Methyltransferase FkbM" evidence="1">
    <location>
        <begin position="14"/>
        <end position="168"/>
    </location>
</feature>
<dbReference type="Pfam" id="PF05050">
    <property type="entry name" value="Methyltransf_21"/>
    <property type="match status" value="1"/>
</dbReference>
<dbReference type="PANTHER" id="PTHR34203">
    <property type="entry name" value="METHYLTRANSFERASE, FKBM FAMILY PROTEIN"/>
    <property type="match status" value="1"/>
</dbReference>
<dbReference type="GO" id="GO:0008168">
    <property type="term" value="F:methyltransferase activity"/>
    <property type="evidence" value="ECO:0007669"/>
    <property type="project" value="UniProtKB-KW"/>
</dbReference>
<dbReference type="Gene3D" id="3.40.50.150">
    <property type="entry name" value="Vaccinia Virus protein VP39"/>
    <property type="match status" value="1"/>
</dbReference>
<dbReference type="NCBIfam" id="TIGR01444">
    <property type="entry name" value="fkbM_fam"/>
    <property type="match status" value="1"/>
</dbReference>
<dbReference type="InterPro" id="IPR052514">
    <property type="entry name" value="SAM-dependent_MTase"/>
</dbReference>
<evidence type="ECO:0000313" key="3">
    <source>
        <dbReference type="Proteomes" id="UP000219465"/>
    </source>
</evidence>
<protein>
    <submittedName>
        <fullName evidence="2">FkbM family methyltransferase</fullName>
    </submittedName>
</protein>
<dbReference type="GO" id="GO:0032259">
    <property type="term" value="P:methylation"/>
    <property type="evidence" value="ECO:0007669"/>
    <property type="project" value="UniProtKB-KW"/>
</dbReference>
<keyword evidence="2" id="KW-0489">Methyltransferase</keyword>
<reference evidence="3" key="1">
    <citation type="submission" date="2017-08" db="EMBL/GenBank/DDBJ databases">
        <authorList>
            <person name="Varghese N."/>
            <person name="Submissions S."/>
        </authorList>
    </citation>
    <scope>NUCLEOTIDE SEQUENCE [LARGE SCALE GENOMIC DNA]</scope>
    <source>
        <strain evidence="3">KCTC 23107</strain>
    </source>
</reference>
<evidence type="ECO:0000259" key="1">
    <source>
        <dbReference type="Pfam" id="PF05050"/>
    </source>
</evidence>
<dbReference type="InterPro" id="IPR029063">
    <property type="entry name" value="SAM-dependent_MTases_sf"/>
</dbReference>